<dbReference type="SMART" id="SM00711">
    <property type="entry name" value="TDU"/>
    <property type="match status" value="2"/>
</dbReference>
<evidence type="ECO:0000313" key="3">
    <source>
        <dbReference type="Proteomes" id="UP000095300"/>
    </source>
</evidence>
<feature type="region of interest" description="Disordered" evidence="1">
    <location>
        <begin position="513"/>
        <end position="571"/>
    </location>
</feature>
<feature type="compositionally biased region" description="Polar residues" evidence="1">
    <location>
        <begin position="459"/>
        <end position="482"/>
    </location>
</feature>
<sequence length="600" mass="64889">MDYLYIVNAFKQQQQQFLLHQHQLQQQLQNHGSASTTNPLSLQQQHDNTNMANSLLWQPWRDLQQAAAVHHHLYRQQQQQQQQQQMQQQQKGSPSWHREKRLRTGEYHHSSAHHHHSSSAGSSTSSVRAASPSSSPPPMAHGQVSPNAVNANSNQLHSNAHQISMMMAAAAAVGMRPLCETTNRHSPPPAPTSHNLNNMHALAGIVHSEGLQPVSGPEMDEAPLDMSVSSSQKQRNSPPPPYREPLPGSQFVPSLPRPSVITQAPPKRDIRDSALIANRENDNRSSESIDEHFRRSLGNDYFALFAKKSPTNQTTKTPSPQPQQPPTAHVRTPPPITGPPLHTPPPGQCTLVPPPPAYPNILPQAHQQQSHALMAARIKAVPEIVGHMCEPNSPPLPLVVRAPLQPQQQPLALQRTTSVTLQTPLQSPQSPTLKVVPAQSPISSTAGSRTASPLPPNNSQPTTAMSLSRFTSVENSPSSSPRHTPPVTNVAAPNASPTLPAIMRIKTEPGLQTIKAHNPTPPASPTSTTNPNILLTGNSNTAPSSPSPSSSSTATIKTNTSSTTTGGNSSAEVLASVDDHFAKALGDTWKRLQESKEMRK</sequence>
<dbReference type="OrthoDB" id="10040691at2759"/>
<feature type="compositionally biased region" description="Low complexity" evidence="1">
    <location>
        <begin position="118"/>
        <end position="133"/>
    </location>
</feature>
<feature type="region of interest" description="Disordered" evidence="1">
    <location>
        <begin position="421"/>
        <end position="497"/>
    </location>
</feature>
<dbReference type="GO" id="GO:0045892">
    <property type="term" value="P:negative regulation of DNA-templated transcription"/>
    <property type="evidence" value="ECO:0007669"/>
    <property type="project" value="TreeGrafter"/>
</dbReference>
<dbReference type="InterPro" id="IPR028184">
    <property type="entry name" value="VGLL4"/>
</dbReference>
<dbReference type="InterPro" id="IPR006627">
    <property type="entry name" value="TDU_repeat"/>
</dbReference>
<dbReference type="AlphaFoldDB" id="A0A1I8Q4L1"/>
<protein>
    <recommendedName>
        <fullName evidence="4">Transcription cofactor vestigial-like protein 4</fullName>
    </recommendedName>
</protein>
<organism evidence="2 3">
    <name type="scientific">Stomoxys calcitrans</name>
    <name type="common">Stable fly</name>
    <name type="synonym">Conops calcitrans</name>
    <dbReference type="NCBI Taxonomy" id="35570"/>
    <lineage>
        <taxon>Eukaryota</taxon>
        <taxon>Metazoa</taxon>
        <taxon>Ecdysozoa</taxon>
        <taxon>Arthropoda</taxon>
        <taxon>Hexapoda</taxon>
        <taxon>Insecta</taxon>
        <taxon>Pterygota</taxon>
        <taxon>Neoptera</taxon>
        <taxon>Endopterygota</taxon>
        <taxon>Diptera</taxon>
        <taxon>Brachycera</taxon>
        <taxon>Muscomorpha</taxon>
        <taxon>Muscoidea</taxon>
        <taxon>Muscidae</taxon>
        <taxon>Stomoxys</taxon>
    </lineage>
</organism>
<feature type="region of interest" description="Disordered" evidence="1">
    <location>
        <begin position="210"/>
        <end position="292"/>
    </location>
</feature>
<feature type="compositionally biased region" description="Low complexity" evidence="1">
    <location>
        <begin position="76"/>
        <end position="90"/>
    </location>
</feature>
<dbReference type="PANTHER" id="PTHR17604:SF7">
    <property type="entry name" value="TONDU-DOMAIN-CONTAINING GROWTH INHIBITOR, ISOFORM A"/>
    <property type="match status" value="1"/>
</dbReference>
<reference evidence="2" key="1">
    <citation type="submission" date="2020-05" db="UniProtKB">
        <authorList>
            <consortium name="EnsemblMetazoa"/>
        </authorList>
    </citation>
    <scope>IDENTIFICATION</scope>
    <source>
        <strain evidence="2">USDA</strain>
    </source>
</reference>
<dbReference type="VEuPathDB" id="VectorBase:SCAU013864"/>
<feature type="compositionally biased region" description="Polar residues" evidence="1">
    <location>
        <begin position="440"/>
        <end position="452"/>
    </location>
</feature>
<dbReference type="Proteomes" id="UP000095300">
    <property type="component" value="Unassembled WGS sequence"/>
</dbReference>
<gene>
    <name evidence="2" type="primary">106089614</name>
</gene>
<dbReference type="STRING" id="35570.A0A1I8Q4L1"/>
<keyword evidence="3" id="KW-1185">Reference proteome</keyword>
<feature type="compositionally biased region" description="Polar residues" evidence="1">
    <location>
        <begin position="421"/>
        <end position="432"/>
    </location>
</feature>
<feature type="region of interest" description="Disordered" evidence="1">
    <location>
        <begin position="310"/>
        <end position="343"/>
    </location>
</feature>
<dbReference type="GO" id="GO:0001223">
    <property type="term" value="F:transcription coactivator binding"/>
    <property type="evidence" value="ECO:0007669"/>
    <property type="project" value="TreeGrafter"/>
</dbReference>
<evidence type="ECO:0008006" key="4">
    <source>
        <dbReference type="Google" id="ProtNLM"/>
    </source>
</evidence>
<feature type="region of interest" description="Disordered" evidence="1">
    <location>
        <begin position="71"/>
        <end position="152"/>
    </location>
</feature>
<dbReference type="KEGG" id="scac:106089614"/>
<dbReference type="EnsemblMetazoa" id="SCAU013864-RC">
    <property type="protein sequence ID" value="SCAU013864-PC"/>
    <property type="gene ID" value="SCAU013864"/>
</dbReference>
<proteinExistence type="predicted"/>
<feature type="compositionally biased region" description="Pro residues" evidence="1">
    <location>
        <begin position="332"/>
        <end position="343"/>
    </location>
</feature>
<accession>A0A1I8Q4L1</accession>
<dbReference type="PANTHER" id="PTHR17604">
    <property type="entry name" value="TRANSCRIPTION COFACTOR VESTIGIAL-LIKE PROTEIN 4"/>
    <property type="match status" value="1"/>
</dbReference>
<evidence type="ECO:0000256" key="1">
    <source>
        <dbReference type="SAM" id="MobiDB-lite"/>
    </source>
</evidence>
<feature type="compositionally biased region" description="Low complexity" evidence="1">
    <location>
        <begin position="525"/>
        <end position="571"/>
    </location>
</feature>
<name>A0A1I8Q4L1_STOCA</name>
<feature type="compositionally biased region" description="Basic and acidic residues" evidence="1">
    <location>
        <begin position="279"/>
        <end position="292"/>
    </location>
</feature>
<feature type="compositionally biased region" description="Polar residues" evidence="1">
    <location>
        <begin position="227"/>
        <end position="236"/>
    </location>
</feature>
<evidence type="ECO:0000313" key="2">
    <source>
        <dbReference type="EnsemblMetazoa" id="SCAU013864-PC"/>
    </source>
</evidence>